<dbReference type="InterPro" id="IPR050968">
    <property type="entry name" value="Cytochrome_c_oxidase_bac_sub4"/>
</dbReference>
<evidence type="ECO:0000256" key="12">
    <source>
        <dbReference type="ARBA" id="ARBA00025694"/>
    </source>
</evidence>
<dbReference type="InterPro" id="IPR005171">
    <property type="entry name" value="Cyt_c_oxidase_su4_prok"/>
</dbReference>
<evidence type="ECO:0000256" key="15">
    <source>
        <dbReference type="ARBA" id="ARBA00031887"/>
    </source>
</evidence>
<proteinExistence type="inferred from homology"/>
<evidence type="ECO:0000256" key="4">
    <source>
        <dbReference type="ARBA" id="ARBA00014689"/>
    </source>
</evidence>
<evidence type="ECO:0000256" key="6">
    <source>
        <dbReference type="ARBA" id="ARBA00022475"/>
    </source>
</evidence>
<evidence type="ECO:0000256" key="8">
    <source>
        <dbReference type="ARBA" id="ARBA00022982"/>
    </source>
</evidence>
<feature type="transmembrane region" description="Helical" evidence="17">
    <location>
        <begin position="82"/>
        <end position="103"/>
    </location>
</feature>
<dbReference type="RefSeq" id="WP_226954236.1">
    <property type="nucleotide sequence ID" value="NZ_JACDXW010000004.1"/>
</dbReference>
<evidence type="ECO:0000256" key="9">
    <source>
        <dbReference type="ARBA" id="ARBA00022989"/>
    </source>
</evidence>
<organism evidence="18 19">
    <name type="scientific">Mesopusillimonas faecipullorum</name>
    <dbReference type="NCBI Taxonomy" id="2755040"/>
    <lineage>
        <taxon>Bacteria</taxon>
        <taxon>Pseudomonadati</taxon>
        <taxon>Pseudomonadota</taxon>
        <taxon>Betaproteobacteria</taxon>
        <taxon>Burkholderiales</taxon>
        <taxon>Alcaligenaceae</taxon>
        <taxon>Mesopusillimonas</taxon>
    </lineage>
</organism>
<keyword evidence="11 17" id="KW-0472">Membrane</keyword>
<evidence type="ECO:0000256" key="11">
    <source>
        <dbReference type="ARBA" id="ARBA00023136"/>
    </source>
</evidence>
<comment type="function">
    <text evidence="12">Cytochrome bo(3) ubiquinol terminal oxidase is the component of the aerobic respiratory chain of E.coli that predominates when cells are grown at high aeration. Has proton pump activity across the membrane in addition to electron transfer, pumping 2 protons/electron.</text>
</comment>
<keyword evidence="8" id="KW-0249">Electron transport</keyword>
<comment type="subunit">
    <text evidence="3">Heterooctamer of two A chains, two B chains, two C chains and two D chains.</text>
</comment>
<sequence length="118" mass="13466">MSNNSTDQMKLSAEEHKDRMSYVWGLIAALVLTVIPFGLVYFQSLSRTSTLVIIGVFALIQMLVHFRYFLHVGWKQHREDLLLLLFSGSLLFFLIAGTLWVMANLATRMMDMMSGMGM</sequence>
<evidence type="ECO:0000256" key="14">
    <source>
        <dbReference type="ARBA" id="ARBA00030211"/>
    </source>
</evidence>
<evidence type="ECO:0000256" key="5">
    <source>
        <dbReference type="ARBA" id="ARBA00022448"/>
    </source>
</evidence>
<evidence type="ECO:0000256" key="17">
    <source>
        <dbReference type="SAM" id="Phobius"/>
    </source>
</evidence>
<accession>A0ABS8CCX0</accession>
<comment type="subcellular location">
    <subcellularLocation>
        <location evidence="1">Cell membrane</location>
        <topology evidence="1">Multi-pass membrane protein</topology>
    </subcellularLocation>
</comment>
<protein>
    <recommendedName>
        <fullName evidence="4">Cytochrome bo(3) ubiquinol oxidase subunit 4</fullName>
    </recommendedName>
    <alternativeName>
        <fullName evidence="16">Cytochrome o ubiquinol oxidase subunit 4</fullName>
    </alternativeName>
    <alternativeName>
        <fullName evidence="13">Oxidase bo(3) subunit 4</fullName>
    </alternativeName>
    <alternativeName>
        <fullName evidence="14">Ubiquinol oxidase polypeptide IV</fullName>
    </alternativeName>
    <alternativeName>
        <fullName evidence="15">Ubiquinol oxidase subunit 4</fullName>
    </alternativeName>
</protein>
<comment type="similarity">
    <text evidence="2">Belongs to the cytochrome c oxidase bacterial subunit 4 family.</text>
</comment>
<reference evidence="18 19" key="1">
    <citation type="submission" date="2020-07" db="EMBL/GenBank/DDBJ databases">
        <title>Pusillimonas sp. nov., isolated from poultry manure in Taiwan.</title>
        <authorList>
            <person name="Lin S.-Y."/>
            <person name="Tang Y.-S."/>
            <person name="Young C.-C."/>
        </authorList>
    </citation>
    <scope>NUCLEOTIDE SEQUENCE [LARGE SCALE GENOMIC DNA]</scope>
    <source>
        <strain evidence="18 19">CC-YST705</strain>
    </source>
</reference>
<dbReference type="PANTHER" id="PTHR36835:SF1">
    <property type="entry name" value="CYTOCHROME BO(3) UBIQUINOL OXIDASE SUBUNIT 4"/>
    <property type="match status" value="1"/>
</dbReference>
<feature type="transmembrane region" description="Helical" evidence="17">
    <location>
        <begin position="21"/>
        <end position="42"/>
    </location>
</feature>
<dbReference type="Pfam" id="PF03626">
    <property type="entry name" value="COX4_pro"/>
    <property type="match status" value="1"/>
</dbReference>
<keyword evidence="6" id="KW-1003">Cell membrane</keyword>
<evidence type="ECO:0000256" key="16">
    <source>
        <dbReference type="ARBA" id="ARBA00032185"/>
    </source>
</evidence>
<keyword evidence="5" id="KW-0813">Transport</keyword>
<gene>
    <name evidence="18" type="primary">cyoD</name>
    <name evidence="18" type="ORF">H0484_08900</name>
</gene>
<evidence type="ECO:0000256" key="1">
    <source>
        <dbReference type="ARBA" id="ARBA00004651"/>
    </source>
</evidence>
<dbReference type="EMBL" id="JACDXW010000004">
    <property type="protein sequence ID" value="MCB5363866.1"/>
    <property type="molecule type" value="Genomic_DNA"/>
</dbReference>
<feature type="transmembrane region" description="Helical" evidence="17">
    <location>
        <begin position="48"/>
        <end position="70"/>
    </location>
</feature>
<evidence type="ECO:0000313" key="19">
    <source>
        <dbReference type="Proteomes" id="UP000776983"/>
    </source>
</evidence>
<name>A0ABS8CCX0_9BURK</name>
<keyword evidence="7 17" id="KW-0812">Transmembrane</keyword>
<evidence type="ECO:0000313" key="18">
    <source>
        <dbReference type="EMBL" id="MCB5363866.1"/>
    </source>
</evidence>
<comment type="caution">
    <text evidence="18">The sequence shown here is derived from an EMBL/GenBank/DDBJ whole genome shotgun (WGS) entry which is preliminary data.</text>
</comment>
<evidence type="ECO:0000256" key="7">
    <source>
        <dbReference type="ARBA" id="ARBA00022692"/>
    </source>
</evidence>
<dbReference type="Proteomes" id="UP000776983">
    <property type="component" value="Unassembled WGS sequence"/>
</dbReference>
<dbReference type="NCBIfam" id="TIGR02847">
    <property type="entry name" value="CyoD"/>
    <property type="match status" value="1"/>
</dbReference>
<keyword evidence="10" id="KW-0560">Oxidoreductase</keyword>
<keyword evidence="9 17" id="KW-1133">Transmembrane helix</keyword>
<keyword evidence="19" id="KW-1185">Reference proteome</keyword>
<evidence type="ECO:0000256" key="13">
    <source>
        <dbReference type="ARBA" id="ARBA00030071"/>
    </source>
</evidence>
<dbReference type="PANTHER" id="PTHR36835">
    <property type="entry name" value="CYTOCHROME BO(3) UBIQUINOL OXIDASE SUBUNIT 4"/>
    <property type="match status" value="1"/>
</dbReference>
<evidence type="ECO:0000256" key="3">
    <source>
        <dbReference type="ARBA" id="ARBA00011700"/>
    </source>
</evidence>
<evidence type="ECO:0000256" key="2">
    <source>
        <dbReference type="ARBA" id="ARBA00008079"/>
    </source>
</evidence>
<dbReference type="InterPro" id="IPR014210">
    <property type="entry name" value="Cyt_o_ubiqinol_oxidase_su4"/>
</dbReference>
<evidence type="ECO:0000256" key="10">
    <source>
        <dbReference type="ARBA" id="ARBA00023002"/>
    </source>
</evidence>